<sequence length="314" mass="34342">MTGKLVVAGGSGFLGRAAARHFTALGWEVVLLSRSRPRVPTPARWVRWDGVRQGPWTQELEGAAAVLNLAGRTVNCRYSAQNMLDIYTSRLGSTRALGRAMAGAKRPPWVWLNSSTATIYRDARDHPQDERTGEPGSGFSVDVARRWEAAQLEEPLPMTRRVALRTAMVYGVGEGGIMQTTDTVVRLGGAGAMAGGEQYVSWIHELDFCRAVQFLIETDLSGPVNVTAPHPLPNAAFLRAYREAWRVPLGVPASATLLGLGALVMQSEAELLLKSRWVVPGRLLDAGFAFRYPCWPPAIQELVQQVRARGHQGY</sequence>
<dbReference type="PANTHER" id="PTHR11092:SF0">
    <property type="entry name" value="EPIMERASE FAMILY PROTEIN SDR39U1"/>
    <property type="match status" value="1"/>
</dbReference>
<dbReference type="InterPro" id="IPR013549">
    <property type="entry name" value="DUF1731"/>
</dbReference>
<dbReference type="SUPFAM" id="SSF51735">
    <property type="entry name" value="NAD(P)-binding Rossmann-fold domains"/>
    <property type="match status" value="1"/>
</dbReference>
<dbReference type="OrthoDB" id="9801773at2"/>
<dbReference type="Gene3D" id="3.40.50.720">
    <property type="entry name" value="NAD(P)-binding Rossmann-like Domain"/>
    <property type="match status" value="1"/>
</dbReference>
<protein>
    <submittedName>
        <fullName evidence="3">DUF1731 domain-containing protein</fullName>
    </submittedName>
</protein>
<proteinExistence type="predicted"/>
<reference evidence="3 4" key="1">
    <citation type="submission" date="2018-09" db="EMBL/GenBank/DDBJ databases">
        <authorList>
            <person name="Zhu H."/>
        </authorList>
    </citation>
    <scope>NUCLEOTIDE SEQUENCE [LARGE SCALE GENOMIC DNA]</scope>
    <source>
        <strain evidence="3 4">K2S05-167</strain>
    </source>
</reference>
<evidence type="ECO:0000259" key="2">
    <source>
        <dbReference type="Pfam" id="PF08338"/>
    </source>
</evidence>
<dbReference type="AlphaFoldDB" id="A0A418V9H9"/>
<accession>A0A418V9H9</accession>
<evidence type="ECO:0000259" key="1">
    <source>
        <dbReference type="Pfam" id="PF01370"/>
    </source>
</evidence>
<dbReference type="EMBL" id="QYUJ01000014">
    <property type="protein sequence ID" value="RJF72765.1"/>
    <property type="molecule type" value="Genomic_DNA"/>
</dbReference>
<gene>
    <name evidence="3" type="ORF">D3875_15655</name>
</gene>
<feature type="domain" description="NAD-dependent epimerase/dehydratase" evidence="1">
    <location>
        <begin position="6"/>
        <end position="219"/>
    </location>
</feature>
<comment type="caution">
    <text evidence="3">The sequence shown here is derived from an EMBL/GenBank/DDBJ whole genome shotgun (WGS) entry which is preliminary data.</text>
</comment>
<name>A0A418V9H9_9DEIO</name>
<keyword evidence="4" id="KW-1185">Reference proteome</keyword>
<dbReference type="Pfam" id="PF01370">
    <property type="entry name" value="Epimerase"/>
    <property type="match status" value="1"/>
</dbReference>
<dbReference type="PANTHER" id="PTHR11092">
    <property type="entry name" value="SUGAR NUCLEOTIDE EPIMERASE RELATED"/>
    <property type="match status" value="1"/>
</dbReference>
<dbReference type="RefSeq" id="WP_119765215.1">
    <property type="nucleotide sequence ID" value="NZ_QYUJ01000014.1"/>
</dbReference>
<evidence type="ECO:0000313" key="4">
    <source>
        <dbReference type="Proteomes" id="UP000286287"/>
    </source>
</evidence>
<dbReference type="Pfam" id="PF08338">
    <property type="entry name" value="DUF1731"/>
    <property type="match status" value="1"/>
</dbReference>
<organism evidence="3 4">
    <name type="scientific">Deinococcus cavernae</name>
    <dbReference type="NCBI Taxonomy" id="2320857"/>
    <lineage>
        <taxon>Bacteria</taxon>
        <taxon>Thermotogati</taxon>
        <taxon>Deinococcota</taxon>
        <taxon>Deinococci</taxon>
        <taxon>Deinococcales</taxon>
        <taxon>Deinococcaceae</taxon>
        <taxon>Deinococcus</taxon>
    </lineage>
</organism>
<dbReference type="InterPro" id="IPR001509">
    <property type="entry name" value="Epimerase_deHydtase"/>
</dbReference>
<dbReference type="InterPro" id="IPR036291">
    <property type="entry name" value="NAD(P)-bd_dom_sf"/>
</dbReference>
<evidence type="ECO:0000313" key="3">
    <source>
        <dbReference type="EMBL" id="RJF72765.1"/>
    </source>
</evidence>
<dbReference type="Proteomes" id="UP000286287">
    <property type="component" value="Unassembled WGS sequence"/>
</dbReference>
<feature type="domain" description="DUF1731" evidence="2">
    <location>
        <begin position="267"/>
        <end position="302"/>
    </location>
</feature>